<dbReference type="KEGG" id="ssao:94295648"/>
<sequence length="335" mass="39369">MRGYQIYFIDSISVQQIIRFTSKKSAILKILNLNNIQRPNEINFFGYAAKVQQIQYRAISYLLALFQHSIQLKQCYLMIISYLLSVVNARTGEHSICVVNALIQENKATTESDICKYYFFGNSFQPVFPIADKVIYITLPSVAGNIFRKIFPIALVEQRPHQETANKVNISIIFVILFIILISSNYIIQYKDYFQFYYIIQYYSINSQFLNELLRFSCLSDNSLSCIDINNYYLLYEDNMKLAPLLLYKEPNHLNLFLIKNSTTIFMYDNYLPYFHSQLSYFKSLDIFINQFTILEVTQNIKQLILVTTKAYNLFILLLIQKVLSTPHLHFQDPE</sequence>
<proteinExistence type="predicted"/>
<reference evidence="2 3" key="1">
    <citation type="journal article" date="2014" name="PLoS Genet.">
        <title>The Genome of Spironucleus salmonicida Highlights a Fish Pathogen Adapted to Fluctuating Environments.</title>
        <authorList>
            <person name="Xu F."/>
            <person name="Jerlstrom-Hultqvist J."/>
            <person name="Einarsson E."/>
            <person name="Astvaldsson A."/>
            <person name="Svard S.G."/>
            <person name="Andersson J.O."/>
        </authorList>
    </citation>
    <scope>NUCLEOTIDE SEQUENCE [LARGE SCALE GENOMIC DNA]</scope>
    <source>
        <strain evidence="2 3">ATCC 50377</strain>
    </source>
</reference>
<accession>A0A9P8S0U1</accession>
<protein>
    <recommendedName>
        <fullName evidence="4">Transmembrane protein</fullName>
    </recommendedName>
</protein>
<keyword evidence="3" id="KW-1185">Reference proteome</keyword>
<dbReference type="GeneID" id="94295648"/>
<evidence type="ECO:0000256" key="1">
    <source>
        <dbReference type="SAM" id="Phobius"/>
    </source>
</evidence>
<dbReference type="EMBL" id="AUWU02000002">
    <property type="protein sequence ID" value="KAH0576081.1"/>
    <property type="molecule type" value="Genomic_DNA"/>
</dbReference>
<keyword evidence="1" id="KW-1133">Transmembrane helix</keyword>
<keyword evidence="1" id="KW-0812">Transmembrane</keyword>
<comment type="caution">
    <text evidence="2">The sequence shown here is derived from an EMBL/GenBank/DDBJ whole genome shotgun (WGS) entry which is preliminary data.</text>
</comment>
<evidence type="ECO:0000313" key="3">
    <source>
        <dbReference type="Proteomes" id="UP000018208"/>
    </source>
</evidence>
<feature type="transmembrane region" description="Helical" evidence="1">
    <location>
        <begin position="168"/>
        <end position="188"/>
    </location>
</feature>
<dbReference type="Proteomes" id="UP000018208">
    <property type="component" value="Unassembled WGS sequence"/>
</dbReference>
<organism evidence="2 3">
    <name type="scientific">Spironucleus salmonicida</name>
    <dbReference type="NCBI Taxonomy" id="348837"/>
    <lineage>
        <taxon>Eukaryota</taxon>
        <taxon>Metamonada</taxon>
        <taxon>Diplomonadida</taxon>
        <taxon>Hexamitidae</taxon>
        <taxon>Hexamitinae</taxon>
        <taxon>Spironucleus</taxon>
    </lineage>
</organism>
<gene>
    <name evidence="2" type="ORF">SS50377_21625</name>
</gene>
<evidence type="ECO:0008006" key="4">
    <source>
        <dbReference type="Google" id="ProtNLM"/>
    </source>
</evidence>
<dbReference type="AlphaFoldDB" id="A0A9P8S0U1"/>
<name>A0A9P8S0U1_9EUKA</name>
<keyword evidence="1" id="KW-0472">Membrane</keyword>
<evidence type="ECO:0000313" key="2">
    <source>
        <dbReference type="EMBL" id="KAH0576081.1"/>
    </source>
</evidence>
<dbReference type="RefSeq" id="XP_067766854.1">
    <property type="nucleotide sequence ID" value="XM_067905537.1"/>
</dbReference>